<name>A0A7T3FZQ5_9EURY</name>
<dbReference type="InterPro" id="IPR036388">
    <property type="entry name" value="WH-like_DNA-bd_sf"/>
</dbReference>
<dbReference type="KEGG" id="hlt:I7X12_03495"/>
<reference evidence="1 2" key="1">
    <citation type="submission" date="2020-12" db="EMBL/GenBank/DDBJ databases">
        <title>Halosimplex halophilum sp. nov. and Halosimplex salinum sp. nov., two new members of the genus Halosimplex.</title>
        <authorList>
            <person name="Cui H.L."/>
        </authorList>
    </citation>
    <scope>NUCLEOTIDE SEQUENCE [LARGE SCALE GENOMIC DNA]</scope>
    <source>
        <strain evidence="1 2">YGH94</strain>
    </source>
</reference>
<evidence type="ECO:0000313" key="2">
    <source>
        <dbReference type="Proteomes" id="UP000595001"/>
    </source>
</evidence>
<dbReference type="Gene3D" id="1.10.10.10">
    <property type="entry name" value="Winged helix-like DNA-binding domain superfamily/Winged helix DNA-binding domain"/>
    <property type="match status" value="1"/>
</dbReference>
<dbReference type="AlphaFoldDB" id="A0A7T3FZQ5"/>
<dbReference type="EMBL" id="CP065856">
    <property type="protein sequence ID" value="QPV63708.1"/>
    <property type="molecule type" value="Genomic_DNA"/>
</dbReference>
<accession>A0A7T3FZQ5</accession>
<organism evidence="1 2">
    <name type="scientific">Halosimplex litoreum</name>
    <dbReference type="NCBI Taxonomy" id="1198301"/>
    <lineage>
        <taxon>Archaea</taxon>
        <taxon>Methanobacteriati</taxon>
        <taxon>Methanobacteriota</taxon>
        <taxon>Stenosarchaea group</taxon>
        <taxon>Halobacteria</taxon>
        <taxon>Halobacteriales</taxon>
        <taxon>Haloarculaceae</taxon>
        <taxon>Halosimplex</taxon>
    </lineage>
</organism>
<dbReference type="Proteomes" id="UP000595001">
    <property type="component" value="Chromosome"/>
</dbReference>
<protein>
    <submittedName>
        <fullName evidence="1">Winged helix-turn-helix transcriptional regulator</fullName>
    </submittedName>
</protein>
<gene>
    <name evidence="1" type="ORF">I7X12_03495</name>
</gene>
<dbReference type="OrthoDB" id="229881at2157"/>
<dbReference type="RefSeq" id="WP_198062492.1">
    <property type="nucleotide sequence ID" value="NZ_CP065856.1"/>
</dbReference>
<keyword evidence="2" id="KW-1185">Reference proteome</keyword>
<sequence>MVERLTKQVEKEERDLRILEAVIESGPIGIVRLAEETDVPEHKVRYSLRMLEDDELVEPTPNGAIPADGLDDRVARMNDGIDDLIARLEALEDVF</sequence>
<dbReference type="SUPFAM" id="SSF46785">
    <property type="entry name" value="Winged helix' DNA-binding domain"/>
    <property type="match status" value="1"/>
</dbReference>
<dbReference type="InterPro" id="IPR036390">
    <property type="entry name" value="WH_DNA-bd_sf"/>
</dbReference>
<proteinExistence type="predicted"/>
<dbReference type="GeneID" id="60587526"/>
<dbReference type="Pfam" id="PF13412">
    <property type="entry name" value="HTH_24"/>
    <property type="match status" value="1"/>
</dbReference>
<evidence type="ECO:0000313" key="1">
    <source>
        <dbReference type="EMBL" id="QPV63708.1"/>
    </source>
</evidence>